<protein>
    <submittedName>
        <fullName evidence="3">CDP-alcohol phosphatidyltransferase family protein</fullName>
    </submittedName>
</protein>
<dbReference type="GO" id="GO:0008654">
    <property type="term" value="P:phospholipid biosynthetic process"/>
    <property type="evidence" value="ECO:0007669"/>
    <property type="project" value="InterPro"/>
</dbReference>
<keyword evidence="2" id="KW-1133">Transmembrane helix</keyword>
<proteinExistence type="predicted"/>
<feature type="compositionally biased region" description="Basic residues" evidence="1">
    <location>
        <begin position="204"/>
        <end position="221"/>
    </location>
</feature>
<evidence type="ECO:0000256" key="1">
    <source>
        <dbReference type="SAM" id="MobiDB-lite"/>
    </source>
</evidence>
<evidence type="ECO:0000313" key="4">
    <source>
        <dbReference type="Proteomes" id="UP001216390"/>
    </source>
</evidence>
<gene>
    <name evidence="3" type="ORF">PO878_09505</name>
</gene>
<sequence>MFDGQFRTQAEKGLRPIGHSIRKTGITADHLTILGVVMAGAASLAIANGALRLGLLLLVLCAVPDVLDGAVAKASGTASPRGAFFDSVMDRVSDAFLLGGMAWYLSTTNPGRIAVLPLAVLAASLIISYERAKAESLGYDAKGGIMERAERLVLIGLALLFQPAMIVLLWIMLAATVFTAGQRFAKVWKQASATVPPSPAAARLRARRRSRVSRTAARRAQGRATTRERFAGRDRIGTRRRPDAG</sequence>
<dbReference type="EMBL" id="CP116942">
    <property type="protein sequence ID" value="WCO68959.1"/>
    <property type="molecule type" value="Genomic_DNA"/>
</dbReference>
<evidence type="ECO:0000313" key="3">
    <source>
        <dbReference type="EMBL" id="WCO68959.1"/>
    </source>
</evidence>
<dbReference type="KEGG" id="ima:PO878_09505"/>
<reference evidence="3" key="1">
    <citation type="submission" date="2023-01" db="EMBL/GenBank/DDBJ databases">
        <title>The diversity of Class Acidimicrobiia in South China Sea sediment environments and the proposal of Iamia marina sp. nov., a novel species of the genus Iamia.</title>
        <authorList>
            <person name="He Y."/>
            <person name="Tian X."/>
        </authorList>
    </citation>
    <scope>NUCLEOTIDE SEQUENCE</scope>
    <source>
        <strain evidence="3">DSM 19957</strain>
    </source>
</reference>
<feature type="transmembrane region" description="Helical" evidence="2">
    <location>
        <begin position="31"/>
        <end position="51"/>
    </location>
</feature>
<dbReference type="InterPro" id="IPR000462">
    <property type="entry name" value="CDP-OH_P_trans"/>
</dbReference>
<feature type="transmembrane region" description="Helical" evidence="2">
    <location>
        <begin position="113"/>
        <end position="132"/>
    </location>
</feature>
<dbReference type="AlphaFoldDB" id="A0AAE9Y8P7"/>
<dbReference type="InterPro" id="IPR043130">
    <property type="entry name" value="CDP-OH_PTrfase_TM_dom"/>
</dbReference>
<dbReference type="Pfam" id="PF01066">
    <property type="entry name" value="CDP-OH_P_transf"/>
    <property type="match status" value="1"/>
</dbReference>
<dbReference type="GO" id="GO:0016780">
    <property type="term" value="F:phosphotransferase activity, for other substituted phosphate groups"/>
    <property type="evidence" value="ECO:0007669"/>
    <property type="project" value="InterPro"/>
</dbReference>
<accession>A0AAE9Y8P7</accession>
<organism evidence="3 4">
    <name type="scientific">Iamia majanohamensis</name>
    <dbReference type="NCBI Taxonomy" id="467976"/>
    <lineage>
        <taxon>Bacteria</taxon>
        <taxon>Bacillati</taxon>
        <taxon>Actinomycetota</taxon>
        <taxon>Acidimicrobiia</taxon>
        <taxon>Acidimicrobiales</taxon>
        <taxon>Iamiaceae</taxon>
        <taxon>Iamia</taxon>
    </lineage>
</organism>
<dbReference type="RefSeq" id="WP_272738473.1">
    <property type="nucleotide sequence ID" value="NZ_CP116942.1"/>
</dbReference>
<evidence type="ECO:0000256" key="2">
    <source>
        <dbReference type="SAM" id="Phobius"/>
    </source>
</evidence>
<name>A0AAE9Y8P7_9ACTN</name>
<feature type="region of interest" description="Disordered" evidence="1">
    <location>
        <begin position="199"/>
        <end position="245"/>
    </location>
</feature>
<dbReference type="Gene3D" id="1.20.120.1760">
    <property type="match status" value="1"/>
</dbReference>
<feature type="compositionally biased region" description="Basic and acidic residues" evidence="1">
    <location>
        <begin position="225"/>
        <end position="245"/>
    </location>
</feature>
<dbReference type="Proteomes" id="UP001216390">
    <property type="component" value="Chromosome"/>
</dbReference>
<keyword evidence="4" id="KW-1185">Reference proteome</keyword>
<keyword evidence="2" id="KW-0812">Transmembrane</keyword>
<feature type="transmembrane region" description="Helical" evidence="2">
    <location>
        <begin position="152"/>
        <end position="173"/>
    </location>
</feature>
<dbReference type="GO" id="GO:0016020">
    <property type="term" value="C:membrane"/>
    <property type="evidence" value="ECO:0007669"/>
    <property type="project" value="InterPro"/>
</dbReference>
<keyword evidence="2" id="KW-0472">Membrane</keyword>